<evidence type="ECO:0000313" key="2">
    <source>
        <dbReference type="EMBL" id="KAB7790586.1"/>
    </source>
</evidence>
<feature type="transmembrane region" description="Helical" evidence="1">
    <location>
        <begin position="476"/>
        <end position="502"/>
    </location>
</feature>
<protein>
    <submittedName>
        <fullName evidence="2">ABC transporter permease</fullName>
    </submittedName>
</protein>
<feature type="transmembrane region" description="Helical" evidence="1">
    <location>
        <begin position="149"/>
        <end position="170"/>
    </location>
</feature>
<dbReference type="AlphaFoldDB" id="A0A6I1GLW9"/>
<proteinExistence type="predicted"/>
<feature type="transmembrane region" description="Helical" evidence="1">
    <location>
        <begin position="429"/>
        <end position="455"/>
    </location>
</feature>
<feature type="transmembrane region" description="Helical" evidence="1">
    <location>
        <begin position="253"/>
        <end position="276"/>
    </location>
</feature>
<reference evidence="2 3" key="1">
    <citation type="submission" date="2019-09" db="EMBL/GenBank/DDBJ databases">
        <title>Characterization of the phylogenetic diversity of two novel species belonging to the genus Bifidobacterium: Bifidobacterium cebidarum sp. nov. and Bifidobacterium leontopitheci sp. nov.</title>
        <authorList>
            <person name="Lugli G.A."/>
            <person name="Duranti S."/>
            <person name="Milani C."/>
            <person name="Turroni F."/>
            <person name="Ventura M."/>
        </authorList>
    </citation>
    <scope>NUCLEOTIDE SEQUENCE [LARGE SCALE GENOMIC DNA]</scope>
    <source>
        <strain evidence="2 3">LMG 31471</strain>
    </source>
</reference>
<dbReference type="EMBL" id="WBVT01000010">
    <property type="protein sequence ID" value="KAB7790586.1"/>
    <property type="molecule type" value="Genomic_DNA"/>
</dbReference>
<name>A0A6I1GLW9_9BIFI</name>
<dbReference type="RefSeq" id="WP_152234302.1">
    <property type="nucleotide sequence ID" value="NZ_JBHSKZ010000019.1"/>
</dbReference>
<sequence>MTNTALLLVRLRWTLTLATVRRSPWQMVGFILGLLIAVLAVAGTGPAAWFVGDLPAFHPSGPGVLDANYGFVRITTVTLGTMITAMAAFIQLMMIGEGTTMSPARFALYGIPDRKLHSGLLLATLTGIPSICGLLAFALWSLAYRGMGVAAVVNGVLAAVLAIVTTVSVARLLISLSTSLVRSRRGKNTFYAVVLLLFIVICQLPNLFVNTSDLAQDSSAMRGAAAGRFATVLSWTPFGAAFQLPFDVATGDWVMFAARLVLLAVTCTVCFLLCVWCLRHDRLTAGAASAAVTVKGVGAFGWMPDSVSGAVSARLLTYLRRDPRQAMLFVMPVIFLVMFSLQAHGESGMVWQTLIWSAWMMSIAESNGLAYDGPGFTMEVLAGVRGFSDRAGRVRVYLAIIVGYLLMLSVAIVLITGDWRRPDALLVGAVMLAVALGVGCSALGIAQVTSCTLMYPVASLDKPFSAPQGRALAQGFFPFVYLFGGFLLMLPTGGVAVGLLAAHVFLEWYWLLIPVALANGAVALWLGTWLGGKLVDARAIDIVRTLDSFASLQR</sequence>
<feature type="transmembrane region" description="Helical" evidence="1">
    <location>
        <begin position="116"/>
        <end position="143"/>
    </location>
</feature>
<keyword evidence="3" id="KW-1185">Reference proteome</keyword>
<keyword evidence="1" id="KW-1133">Transmembrane helix</keyword>
<gene>
    <name evidence="2" type="ORF">F7D09_0955</name>
</gene>
<organism evidence="2 3">
    <name type="scientific">Bifidobacterium leontopitheci</name>
    <dbReference type="NCBI Taxonomy" id="2650774"/>
    <lineage>
        <taxon>Bacteria</taxon>
        <taxon>Bacillati</taxon>
        <taxon>Actinomycetota</taxon>
        <taxon>Actinomycetes</taxon>
        <taxon>Bifidobacteriales</taxon>
        <taxon>Bifidobacteriaceae</taxon>
        <taxon>Bifidobacterium</taxon>
    </lineage>
</organism>
<feature type="transmembrane region" description="Helical" evidence="1">
    <location>
        <begin position="190"/>
        <end position="209"/>
    </location>
</feature>
<keyword evidence="1" id="KW-0812">Transmembrane</keyword>
<feature type="transmembrane region" description="Helical" evidence="1">
    <location>
        <begin position="71"/>
        <end position="95"/>
    </location>
</feature>
<comment type="caution">
    <text evidence="2">The sequence shown here is derived from an EMBL/GenBank/DDBJ whole genome shotgun (WGS) entry which is preliminary data.</text>
</comment>
<keyword evidence="1" id="KW-0472">Membrane</keyword>
<evidence type="ECO:0000256" key="1">
    <source>
        <dbReference type="SAM" id="Phobius"/>
    </source>
</evidence>
<feature type="transmembrane region" description="Helical" evidence="1">
    <location>
        <begin position="323"/>
        <end position="341"/>
    </location>
</feature>
<feature type="transmembrane region" description="Helical" evidence="1">
    <location>
        <begin position="27"/>
        <end position="51"/>
    </location>
</feature>
<accession>A0A6I1GLW9</accession>
<feature type="transmembrane region" description="Helical" evidence="1">
    <location>
        <begin position="396"/>
        <end position="417"/>
    </location>
</feature>
<feature type="transmembrane region" description="Helical" evidence="1">
    <location>
        <begin position="508"/>
        <end position="530"/>
    </location>
</feature>
<dbReference type="Proteomes" id="UP000441772">
    <property type="component" value="Unassembled WGS sequence"/>
</dbReference>
<evidence type="ECO:0000313" key="3">
    <source>
        <dbReference type="Proteomes" id="UP000441772"/>
    </source>
</evidence>